<dbReference type="PANTHER" id="PTHR38105">
    <property type="entry name" value="OUTER MEMBRANE PROTEIN-RELATED-RELATED"/>
    <property type="match status" value="1"/>
</dbReference>
<evidence type="ECO:0000256" key="9">
    <source>
        <dbReference type="ARBA" id="ARBA00023136"/>
    </source>
</evidence>
<gene>
    <name evidence="12" type="primary">ompL_2</name>
    <name evidence="12" type="ORF">EMLFYP7_04343</name>
</gene>
<evidence type="ECO:0000313" key="12">
    <source>
        <dbReference type="EMBL" id="VYU79720.1"/>
    </source>
</evidence>
<reference evidence="12" key="1">
    <citation type="submission" date="2019-11" db="EMBL/GenBank/DDBJ databases">
        <authorList>
            <person name="Feng L."/>
        </authorList>
    </citation>
    <scope>NUCLEOTIDE SEQUENCE</scope>
    <source>
        <strain evidence="12">EMassiliensisLFYP7</strain>
    </source>
</reference>
<dbReference type="GO" id="GO:0046930">
    <property type="term" value="C:pore complex"/>
    <property type="evidence" value="ECO:0007669"/>
    <property type="project" value="UniProtKB-KW"/>
</dbReference>
<proteinExistence type="predicted"/>
<dbReference type="GO" id="GO:0015772">
    <property type="term" value="P:oligosaccharide transport"/>
    <property type="evidence" value="ECO:0007669"/>
    <property type="project" value="TreeGrafter"/>
</dbReference>
<feature type="signal peptide" evidence="11">
    <location>
        <begin position="1"/>
        <end position="18"/>
    </location>
</feature>
<evidence type="ECO:0000256" key="4">
    <source>
        <dbReference type="ARBA" id="ARBA00022597"/>
    </source>
</evidence>
<evidence type="ECO:0000256" key="1">
    <source>
        <dbReference type="ARBA" id="ARBA00004442"/>
    </source>
</evidence>
<keyword evidence="2" id="KW-0813">Transport</keyword>
<keyword evidence="9" id="KW-0472">Membrane</keyword>
<evidence type="ECO:0000256" key="8">
    <source>
        <dbReference type="ARBA" id="ARBA00023114"/>
    </source>
</evidence>
<evidence type="ECO:0000256" key="3">
    <source>
        <dbReference type="ARBA" id="ARBA00022452"/>
    </source>
</evidence>
<sequence length="227" mass="26585">MKRTILLLAIALPAFCQAGGYLEVREAWNSASEEHQFKVGAGYNFDNGAGVLFQTVYNTAELDQFKHSFDEFEGWYPLWEITDKLTLSPGGILNSTSAGSTTSPYVQLGYGVNPDLAVAFKYRYNHMNYQTRDINSEMNYNDNHQLVMVVNYKINDSLTYEFEPDLYLNSGDYNRKNGKDHSWELNHKFSWKITHHWRPFVQLSWLDRDINNHAEQYRIRLGMRYYF</sequence>
<keyword evidence="8" id="KW-0626">Porin</keyword>
<name>A0A6N3HUI4_9ENTR</name>
<dbReference type="PANTHER" id="PTHR38105:SF2">
    <property type="entry name" value="N-ACETYLNEURAMINIC ACID OUTER MEMBRANE CHANNEL PROTEIN NANC-RELATED"/>
    <property type="match status" value="1"/>
</dbReference>
<keyword evidence="7" id="KW-0406">Ion transport</keyword>
<dbReference type="AlphaFoldDB" id="A0A6N3HUI4"/>
<dbReference type="EMBL" id="CACRTZ010000037">
    <property type="protein sequence ID" value="VYU79720.1"/>
    <property type="molecule type" value="Genomic_DNA"/>
</dbReference>
<keyword evidence="3" id="KW-1134">Transmembrane beta strand</keyword>
<dbReference type="GO" id="GO:0009279">
    <property type="term" value="C:cell outer membrane"/>
    <property type="evidence" value="ECO:0007669"/>
    <property type="project" value="UniProtKB-SubCell"/>
</dbReference>
<evidence type="ECO:0000256" key="10">
    <source>
        <dbReference type="ARBA" id="ARBA00023237"/>
    </source>
</evidence>
<evidence type="ECO:0000256" key="7">
    <source>
        <dbReference type="ARBA" id="ARBA00023065"/>
    </source>
</evidence>
<dbReference type="InterPro" id="IPR009331">
    <property type="entry name" value="Oligogalacturonate-sp_porin"/>
</dbReference>
<evidence type="ECO:0000256" key="6">
    <source>
        <dbReference type="ARBA" id="ARBA00022729"/>
    </source>
</evidence>
<evidence type="ECO:0000256" key="5">
    <source>
        <dbReference type="ARBA" id="ARBA00022692"/>
    </source>
</evidence>
<feature type="chain" id="PRO_5026883774" evidence="11">
    <location>
        <begin position="19"/>
        <end position="227"/>
    </location>
</feature>
<protein>
    <submittedName>
        <fullName evidence="12">Porin OmpL</fullName>
    </submittedName>
</protein>
<organism evidence="12">
    <name type="scientific">Phytobacter massiliensis</name>
    <dbReference type="NCBI Taxonomy" id="1485952"/>
    <lineage>
        <taxon>Bacteria</taxon>
        <taxon>Pseudomonadati</taxon>
        <taxon>Pseudomonadota</taxon>
        <taxon>Gammaproteobacteria</taxon>
        <taxon>Enterobacterales</taxon>
        <taxon>Enterobacteriaceae</taxon>
        <taxon>Phytobacter</taxon>
    </lineage>
</organism>
<evidence type="ECO:0000256" key="11">
    <source>
        <dbReference type="SAM" id="SignalP"/>
    </source>
</evidence>
<accession>A0A6N3HUI4</accession>
<evidence type="ECO:0000256" key="2">
    <source>
        <dbReference type="ARBA" id="ARBA00022448"/>
    </source>
</evidence>
<keyword evidence="4" id="KW-0762">Sugar transport</keyword>
<dbReference type="GO" id="GO:0006811">
    <property type="term" value="P:monoatomic ion transport"/>
    <property type="evidence" value="ECO:0007669"/>
    <property type="project" value="UniProtKB-KW"/>
</dbReference>
<dbReference type="InterPro" id="IPR053713">
    <property type="entry name" value="Bact_OM_Channel_sf"/>
</dbReference>
<dbReference type="RefSeq" id="WP_156567523.1">
    <property type="nucleotide sequence ID" value="NZ_CACRTZ010000037.1"/>
</dbReference>
<keyword evidence="10" id="KW-0998">Cell outer membrane</keyword>
<dbReference type="GO" id="GO:0015288">
    <property type="term" value="F:porin activity"/>
    <property type="evidence" value="ECO:0007669"/>
    <property type="project" value="UniProtKB-KW"/>
</dbReference>
<dbReference type="SUPFAM" id="SSF56935">
    <property type="entry name" value="Porins"/>
    <property type="match status" value="1"/>
</dbReference>
<comment type="subcellular location">
    <subcellularLocation>
        <location evidence="1">Cell outer membrane</location>
    </subcellularLocation>
</comment>
<dbReference type="Gene3D" id="2.40.160.40">
    <property type="entry name" value="monomeric porin ompg"/>
    <property type="match status" value="1"/>
</dbReference>
<keyword evidence="5" id="KW-0812">Transmembrane</keyword>
<keyword evidence="6 11" id="KW-0732">Signal</keyword>
<dbReference type="Pfam" id="PF06178">
    <property type="entry name" value="KdgM"/>
    <property type="match status" value="1"/>
</dbReference>